<dbReference type="eggNOG" id="COG0229">
    <property type="taxonomic scope" value="Bacteria"/>
</dbReference>
<dbReference type="STRING" id="572265.HDEF_1400"/>
<dbReference type="EC" id="1.8.4.12" evidence="2 9"/>
<dbReference type="NCBIfam" id="TIGR00357">
    <property type="entry name" value="peptide-methionine (R)-S-oxide reductase MsrB"/>
    <property type="match status" value="1"/>
</dbReference>
<evidence type="ECO:0000256" key="7">
    <source>
        <dbReference type="ARBA" id="ARBA00048488"/>
    </source>
</evidence>
<dbReference type="GO" id="GO:0033743">
    <property type="term" value="F:peptide-methionine (R)-S-oxide reductase activity"/>
    <property type="evidence" value="ECO:0007669"/>
    <property type="project" value="UniProtKB-UniRule"/>
</dbReference>
<reference evidence="11 12" key="1">
    <citation type="journal article" date="2009" name="Proc. Natl. Acad. Sci. U.S.A.">
        <title>Hamiltonella defensa, genome evolution of protective bacterial endosymbiont from pathogenic ancestors.</title>
        <authorList>
            <person name="Degnan P.H."/>
            <person name="Yu Y."/>
            <person name="Sisneros N."/>
            <person name="Wing R.A."/>
            <person name="Moran N.A."/>
        </authorList>
    </citation>
    <scope>NUCLEOTIDE SEQUENCE [LARGE SCALE GENOMIC DNA]</scope>
    <source>
        <strain evidence="12">5AT</strain>
    </source>
</reference>
<proteinExistence type="inferred from homology"/>
<comment type="similarity">
    <text evidence="1 9">Belongs to the MsrB Met sulfoxide reductase family.</text>
</comment>
<keyword evidence="4 9" id="KW-0479">Metal-binding</keyword>
<dbReference type="FunFam" id="2.170.150.20:FF:000001">
    <property type="entry name" value="Peptide methionine sulfoxide reductase MsrB"/>
    <property type="match status" value="1"/>
</dbReference>
<feature type="binding site" evidence="9">
    <location>
        <position position="51"/>
    </location>
    <ligand>
        <name>Zn(2+)</name>
        <dbReference type="ChEBI" id="CHEBI:29105"/>
    </ligand>
</feature>
<evidence type="ECO:0000256" key="6">
    <source>
        <dbReference type="ARBA" id="ARBA00023002"/>
    </source>
</evidence>
<evidence type="ECO:0000256" key="4">
    <source>
        <dbReference type="ARBA" id="ARBA00022723"/>
    </source>
</evidence>
<dbReference type="HOGENOM" id="CLU_031040_8_5_6"/>
<feature type="domain" description="MsrB" evidence="10">
    <location>
        <begin position="9"/>
        <end position="131"/>
    </location>
</feature>
<evidence type="ECO:0000313" key="11">
    <source>
        <dbReference type="EMBL" id="ACQ68032.1"/>
    </source>
</evidence>
<dbReference type="PANTHER" id="PTHR10173">
    <property type="entry name" value="METHIONINE SULFOXIDE REDUCTASE"/>
    <property type="match status" value="1"/>
</dbReference>
<evidence type="ECO:0000256" key="5">
    <source>
        <dbReference type="ARBA" id="ARBA00022833"/>
    </source>
</evidence>
<dbReference type="KEGG" id="hde:HDEF_1400"/>
<gene>
    <name evidence="11" type="primary">msrB_1</name>
    <name evidence="9" type="synonym">msrB</name>
    <name evidence="11" type="ordered locus">HDEF_1400</name>
</gene>
<dbReference type="Gene3D" id="2.170.150.20">
    <property type="entry name" value="Peptide methionine sulfoxide reductase"/>
    <property type="match status" value="1"/>
</dbReference>
<name>C4K639_HAMD5</name>
<keyword evidence="12" id="KW-1185">Reference proteome</keyword>
<feature type="binding site" evidence="9">
    <location>
        <position position="100"/>
    </location>
    <ligand>
        <name>Zn(2+)</name>
        <dbReference type="ChEBI" id="CHEBI:29105"/>
    </ligand>
</feature>
<dbReference type="GO" id="GO:0008270">
    <property type="term" value="F:zinc ion binding"/>
    <property type="evidence" value="ECO:0007669"/>
    <property type="project" value="UniProtKB-UniRule"/>
</dbReference>
<sequence>MYSLHSLRVEMKIKKLNKIQNDVTQQSGTEPPFSAKLLNNKKEGIYSCLCCSTPLFSSDNKFDSECGWPSFNQTIHDQVIKYNHDFSHGMKRIEVRCAHCDAHLGHVFPDGQKPTGQRYCINSAALSFTDKKSGEIIEG</sequence>
<dbReference type="Pfam" id="PF01641">
    <property type="entry name" value="SelR"/>
    <property type="match status" value="1"/>
</dbReference>
<dbReference type="HAMAP" id="MF_01400">
    <property type="entry name" value="MsrB"/>
    <property type="match status" value="1"/>
</dbReference>
<keyword evidence="6 9" id="KW-0560">Oxidoreductase</keyword>
<feature type="binding site" evidence="9">
    <location>
        <position position="48"/>
    </location>
    <ligand>
        <name>Zn(2+)</name>
        <dbReference type="ChEBI" id="CHEBI:29105"/>
    </ligand>
</feature>
<dbReference type="InterPro" id="IPR028427">
    <property type="entry name" value="Met_Sox_Rdtase_MsrB"/>
</dbReference>
<comment type="cofactor">
    <cofactor evidence="9">
        <name>Zn(2+)</name>
        <dbReference type="ChEBI" id="CHEBI:29105"/>
    </cofactor>
    <text evidence="9">Binds 1 zinc ion per subunit. The zinc ion is important for the structural integrity of the protein.</text>
</comment>
<dbReference type="GO" id="GO:0006979">
    <property type="term" value="P:response to oxidative stress"/>
    <property type="evidence" value="ECO:0007669"/>
    <property type="project" value="InterPro"/>
</dbReference>
<protein>
    <recommendedName>
        <fullName evidence="3 9">Peptide methionine sulfoxide reductase MsrB</fullName>
        <ecNumber evidence="2 9">1.8.4.12</ecNumber>
    </recommendedName>
    <alternativeName>
        <fullName evidence="8 9">Peptide-methionine (R)-S-oxide reductase</fullName>
    </alternativeName>
</protein>
<dbReference type="GO" id="GO:0030091">
    <property type="term" value="P:protein repair"/>
    <property type="evidence" value="ECO:0007669"/>
    <property type="project" value="InterPro"/>
</dbReference>
<keyword evidence="5 9" id="KW-0862">Zinc</keyword>
<dbReference type="SUPFAM" id="SSF51316">
    <property type="entry name" value="Mss4-like"/>
    <property type="match status" value="1"/>
</dbReference>
<dbReference type="GO" id="GO:0005737">
    <property type="term" value="C:cytoplasm"/>
    <property type="evidence" value="ECO:0007669"/>
    <property type="project" value="TreeGrafter"/>
</dbReference>
<feature type="binding site" evidence="9">
    <location>
        <position position="97"/>
    </location>
    <ligand>
        <name>Zn(2+)</name>
        <dbReference type="ChEBI" id="CHEBI:29105"/>
    </ligand>
</feature>
<feature type="active site" description="Nucleophile" evidence="9">
    <location>
        <position position="120"/>
    </location>
</feature>
<organism evidence="11 12">
    <name type="scientific">Hamiltonella defensa subsp. Acyrthosiphon pisum (strain 5AT)</name>
    <dbReference type="NCBI Taxonomy" id="572265"/>
    <lineage>
        <taxon>Bacteria</taxon>
        <taxon>Pseudomonadati</taxon>
        <taxon>Pseudomonadota</taxon>
        <taxon>Gammaproteobacteria</taxon>
        <taxon>Enterobacterales</taxon>
        <taxon>Enterobacteriaceae</taxon>
        <taxon>aphid secondary symbionts</taxon>
        <taxon>Candidatus Williamhamiltonella</taxon>
    </lineage>
</organism>
<evidence type="ECO:0000256" key="8">
    <source>
        <dbReference type="ARBA" id="ARBA00075819"/>
    </source>
</evidence>
<evidence type="ECO:0000313" key="12">
    <source>
        <dbReference type="Proteomes" id="UP000002334"/>
    </source>
</evidence>
<dbReference type="PROSITE" id="PS51790">
    <property type="entry name" value="MSRB"/>
    <property type="match status" value="1"/>
</dbReference>
<evidence type="ECO:0000256" key="2">
    <source>
        <dbReference type="ARBA" id="ARBA00012499"/>
    </source>
</evidence>
<evidence type="ECO:0000256" key="1">
    <source>
        <dbReference type="ARBA" id="ARBA00007174"/>
    </source>
</evidence>
<comment type="catalytic activity">
    <reaction evidence="7 9">
        <text>L-methionyl-[protein] + [thioredoxin]-disulfide + H2O = L-methionyl-(R)-S-oxide-[protein] + [thioredoxin]-dithiol</text>
        <dbReference type="Rhea" id="RHEA:24164"/>
        <dbReference type="Rhea" id="RHEA-COMP:10698"/>
        <dbReference type="Rhea" id="RHEA-COMP:10700"/>
        <dbReference type="Rhea" id="RHEA-COMP:12313"/>
        <dbReference type="Rhea" id="RHEA-COMP:12314"/>
        <dbReference type="ChEBI" id="CHEBI:15377"/>
        <dbReference type="ChEBI" id="CHEBI:16044"/>
        <dbReference type="ChEBI" id="CHEBI:29950"/>
        <dbReference type="ChEBI" id="CHEBI:45764"/>
        <dbReference type="ChEBI" id="CHEBI:50058"/>
        <dbReference type="EC" id="1.8.4.12"/>
    </reaction>
</comment>
<dbReference type="EMBL" id="CP001277">
    <property type="protein sequence ID" value="ACQ68032.1"/>
    <property type="molecule type" value="Genomic_DNA"/>
</dbReference>
<evidence type="ECO:0000256" key="9">
    <source>
        <dbReference type="HAMAP-Rule" id="MF_01400"/>
    </source>
</evidence>
<dbReference type="InterPro" id="IPR002579">
    <property type="entry name" value="Met_Sox_Rdtase_MsrB_dom"/>
</dbReference>
<evidence type="ECO:0000256" key="3">
    <source>
        <dbReference type="ARBA" id="ARBA00021130"/>
    </source>
</evidence>
<dbReference type="InterPro" id="IPR011057">
    <property type="entry name" value="Mss4-like_sf"/>
</dbReference>
<dbReference type="PANTHER" id="PTHR10173:SF52">
    <property type="entry name" value="METHIONINE-R-SULFOXIDE REDUCTASE B1"/>
    <property type="match status" value="1"/>
</dbReference>
<accession>C4K639</accession>
<dbReference type="Proteomes" id="UP000002334">
    <property type="component" value="Chromosome"/>
</dbReference>
<dbReference type="AlphaFoldDB" id="C4K639"/>
<evidence type="ECO:0000259" key="10">
    <source>
        <dbReference type="PROSITE" id="PS51790"/>
    </source>
</evidence>